<proteinExistence type="predicted"/>
<dbReference type="PANTHER" id="PTHR40572">
    <property type="entry name" value="PROTEIN BAX"/>
    <property type="match status" value="1"/>
</dbReference>
<dbReference type="SMART" id="SM00047">
    <property type="entry name" value="LYZ2"/>
    <property type="match status" value="1"/>
</dbReference>
<accession>A0A5M4B3T0</accession>
<comment type="caution">
    <text evidence="3">The sequence shown here is derived from an EMBL/GenBank/DDBJ whole genome shotgun (WGS) entry which is preliminary data.</text>
</comment>
<dbReference type="RefSeq" id="WP_025865423.1">
    <property type="nucleotide sequence ID" value="NZ_BLAX01000001.1"/>
</dbReference>
<protein>
    <recommendedName>
        <fullName evidence="2">Mannosyl-glycoprotein endo-beta-N-acetylglucosamidase-like domain-containing protein</fullName>
    </recommendedName>
</protein>
<keyword evidence="1" id="KW-0472">Membrane</keyword>
<dbReference type="GO" id="GO:0004040">
    <property type="term" value="F:amidase activity"/>
    <property type="evidence" value="ECO:0007669"/>
    <property type="project" value="InterPro"/>
</dbReference>
<evidence type="ECO:0000313" key="4">
    <source>
        <dbReference type="Proteomes" id="UP000391834"/>
    </source>
</evidence>
<feature type="transmembrane region" description="Helical" evidence="1">
    <location>
        <begin position="9"/>
        <end position="26"/>
    </location>
</feature>
<evidence type="ECO:0000256" key="1">
    <source>
        <dbReference type="SAM" id="Phobius"/>
    </source>
</evidence>
<evidence type="ECO:0000259" key="2">
    <source>
        <dbReference type="SMART" id="SM00047"/>
    </source>
</evidence>
<sequence>MKLRQRNRLFQVIVVTGVVILVALLTRTPEFRTQKLQLLEKNITSVDSIIPPGDSTIIPVKYQGVPDFTDLDPQIRKEKFIQFMLPAVMIVRHRLMEDLRHVEFIDNRMVKSESVAPADTVFLNRMLLKYRTDSIDVLKRRIYPHPVSLVIAQAALESGWGTSRFFREGNNIFGVWSFDQDDSRIASKYKRNGRTIYLKSYSSCIQSISNYYLTIARVPYYKEFRMKRWEGASSIELLPYLSRYSEKSQYAQLARSIIQENNIQKYDDYSLREYEHKSGIVLFFQEKLKFW</sequence>
<dbReference type="Proteomes" id="UP000391834">
    <property type="component" value="Unassembled WGS sequence"/>
</dbReference>
<organism evidence="3 4">
    <name type="scientific">Prolixibacter bellariivorans</name>
    <dbReference type="NCBI Taxonomy" id="314319"/>
    <lineage>
        <taxon>Bacteria</taxon>
        <taxon>Pseudomonadati</taxon>
        <taxon>Bacteroidota</taxon>
        <taxon>Bacteroidia</taxon>
        <taxon>Marinilabiliales</taxon>
        <taxon>Prolixibacteraceae</taxon>
        <taxon>Prolixibacter</taxon>
    </lineage>
</organism>
<dbReference type="InterPro" id="IPR053195">
    <property type="entry name" value="Bax-like"/>
</dbReference>
<feature type="domain" description="Mannosyl-glycoprotein endo-beta-N-acetylglucosamidase-like" evidence="2">
    <location>
        <begin position="127"/>
        <end position="267"/>
    </location>
</feature>
<evidence type="ECO:0000313" key="3">
    <source>
        <dbReference type="EMBL" id="GET34805.1"/>
    </source>
</evidence>
<reference evidence="3 4" key="1">
    <citation type="submission" date="2019-10" db="EMBL/GenBank/DDBJ databases">
        <title>Prolixibacter strains distinguished by the presence of nitrate reductase genes were adept at nitrate-dependent anaerobic corrosion of metallic iron and carbon steel.</title>
        <authorList>
            <person name="Iino T."/>
            <person name="Shono N."/>
            <person name="Ito K."/>
            <person name="Nakamura R."/>
            <person name="Sueoka K."/>
            <person name="Harayama S."/>
            <person name="Ohkuma M."/>
        </authorList>
    </citation>
    <scope>NUCLEOTIDE SEQUENCE [LARGE SCALE GENOMIC DNA]</scope>
    <source>
        <strain evidence="3 4">JCM 13498</strain>
    </source>
</reference>
<dbReference type="InterPro" id="IPR002901">
    <property type="entry name" value="MGlyc_endo_b_GlcNAc-like_dom"/>
</dbReference>
<dbReference type="EMBL" id="BLAX01000001">
    <property type="protein sequence ID" value="GET34805.1"/>
    <property type="molecule type" value="Genomic_DNA"/>
</dbReference>
<dbReference type="Gene3D" id="1.10.530.10">
    <property type="match status" value="1"/>
</dbReference>
<dbReference type="OrthoDB" id="9810444at2"/>
<dbReference type="PANTHER" id="PTHR40572:SF1">
    <property type="entry name" value="PROTEIN BAX"/>
    <property type="match status" value="1"/>
</dbReference>
<keyword evidence="1" id="KW-1133">Transmembrane helix</keyword>
<dbReference type="Pfam" id="PF01832">
    <property type="entry name" value="Glucosaminidase"/>
    <property type="match status" value="1"/>
</dbReference>
<dbReference type="AlphaFoldDB" id="A0A5M4B3T0"/>
<gene>
    <name evidence="3" type="ORF">PbJCM13498_36680</name>
</gene>
<keyword evidence="4" id="KW-1185">Reference proteome</keyword>
<keyword evidence="1" id="KW-0812">Transmembrane</keyword>
<name>A0A5M4B3T0_9BACT</name>